<proteinExistence type="predicted"/>
<sequence length="145" mass="15959">MAESAAARRTVHSYRTRAPAAAGRRRDRAGAAQAPHHAQAPLARALEAVPRHIRASRMGLEVSSRHPYLFSCGEDRQVKCWDLEYNKVIRHYHGHLSAVYTLALHPTIDVLVSAGRDATARVGTCALRPTCTRSRDTPTPSPRSC</sequence>
<dbReference type="Proteomes" id="UP001064048">
    <property type="component" value="Chromosome 16"/>
</dbReference>
<protein>
    <submittedName>
        <fullName evidence="1">Uncharacterized protein</fullName>
    </submittedName>
</protein>
<evidence type="ECO:0000313" key="2">
    <source>
        <dbReference type="Proteomes" id="UP001064048"/>
    </source>
</evidence>
<keyword evidence="2" id="KW-1185">Reference proteome</keyword>
<organism evidence="1 2">
    <name type="scientific">Choristoneura fumiferana</name>
    <name type="common">Spruce budworm moth</name>
    <name type="synonym">Archips fumiferana</name>
    <dbReference type="NCBI Taxonomy" id="7141"/>
    <lineage>
        <taxon>Eukaryota</taxon>
        <taxon>Metazoa</taxon>
        <taxon>Ecdysozoa</taxon>
        <taxon>Arthropoda</taxon>
        <taxon>Hexapoda</taxon>
        <taxon>Insecta</taxon>
        <taxon>Pterygota</taxon>
        <taxon>Neoptera</taxon>
        <taxon>Endopterygota</taxon>
        <taxon>Lepidoptera</taxon>
        <taxon>Glossata</taxon>
        <taxon>Ditrysia</taxon>
        <taxon>Tortricoidea</taxon>
        <taxon>Tortricidae</taxon>
        <taxon>Tortricinae</taxon>
        <taxon>Choristoneura</taxon>
    </lineage>
</organism>
<reference evidence="1 2" key="1">
    <citation type="journal article" date="2022" name="Genome Biol. Evol.">
        <title>The Spruce Budworm Genome: Reconstructing the Evolutionary History of Antifreeze Proteins.</title>
        <authorList>
            <person name="Beliveau C."/>
            <person name="Gagne P."/>
            <person name="Picq S."/>
            <person name="Vernygora O."/>
            <person name="Keeling C.I."/>
            <person name="Pinkney K."/>
            <person name="Doucet D."/>
            <person name="Wen F."/>
            <person name="Johnston J.S."/>
            <person name="Maaroufi H."/>
            <person name="Boyle B."/>
            <person name="Laroche J."/>
            <person name="Dewar K."/>
            <person name="Juretic N."/>
            <person name="Blackburn G."/>
            <person name="Nisole A."/>
            <person name="Brunet B."/>
            <person name="Brandao M."/>
            <person name="Lumley L."/>
            <person name="Duan J."/>
            <person name="Quan G."/>
            <person name="Lucarotti C.J."/>
            <person name="Roe A.D."/>
            <person name="Sperling F.A.H."/>
            <person name="Levesque R.C."/>
            <person name="Cusson M."/>
        </authorList>
    </citation>
    <scope>NUCLEOTIDE SEQUENCE [LARGE SCALE GENOMIC DNA]</scope>
    <source>
        <strain evidence="1">Glfc:IPQL:Cfum</strain>
    </source>
</reference>
<dbReference type="EMBL" id="CM046116">
    <property type="protein sequence ID" value="KAI8421938.1"/>
    <property type="molecule type" value="Genomic_DNA"/>
</dbReference>
<accession>A0ACC0JCV2</accession>
<gene>
    <name evidence="1" type="ORF">MSG28_009853</name>
</gene>
<feature type="non-terminal residue" evidence="1">
    <location>
        <position position="145"/>
    </location>
</feature>
<comment type="caution">
    <text evidence="1">The sequence shown here is derived from an EMBL/GenBank/DDBJ whole genome shotgun (WGS) entry which is preliminary data.</text>
</comment>
<evidence type="ECO:0000313" key="1">
    <source>
        <dbReference type="EMBL" id="KAI8421938.1"/>
    </source>
</evidence>
<name>A0ACC0JCV2_CHOFU</name>